<organism evidence="1 2">
    <name type="scientific">Caerostris extrusa</name>
    <name type="common">Bark spider</name>
    <name type="synonym">Caerostris bankana</name>
    <dbReference type="NCBI Taxonomy" id="172846"/>
    <lineage>
        <taxon>Eukaryota</taxon>
        <taxon>Metazoa</taxon>
        <taxon>Ecdysozoa</taxon>
        <taxon>Arthropoda</taxon>
        <taxon>Chelicerata</taxon>
        <taxon>Arachnida</taxon>
        <taxon>Araneae</taxon>
        <taxon>Araneomorphae</taxon>
        <taxon>Entelegynae</taxon>
        <taxon>Araneoidea</taxon>
        <taxon>Araneidae</taxon>
        <taxon>Caerostris</taxon>
    </lineage>
</organism>
<sequence>MATVSHPPDGRTQLLFFFFPSVSGAPRRSIATSQLAAGVVVVSFSDCYNGCFRKINAVFLAFEYFGLVIKDVVIVHVCLKIQGSVSLVCGILDIADIARRSHTAVAVSVESLLFLEQHLACRFKICVFQNAPRNGLRISLCLLLAPALELLLCGVFEQHANGWREKKKKNK</sequence>
<dbReference type="Proteomes" id="UP001054945">
    <property type="component" value="Unassembled WGS sequence"/>
</dbReference>
<comment type="caution">
    <text evidence="1">The sequence shown here is derived from an EMBL/GenBank/DDBJ whole genome shotgun (WGS) entry which is preliminary data.</text>
</comment>
<evidence type="ECO:0000313" key="1">
    <source>
        <dbReference type="EMBL" id="GIX94689.1"/>
    </source>
</evidence>
<gene>
    <name evidence="1" type="ORF">CEXT_276441</name>
</gene>
<evidence type="ECO:0000313" key="2">
    <source>
        <dbReference type="Proteomes" id="UP001054945"/>
    </source>
</evidence>
<name>A0AAV4PCD0_CAEEX</name>
<accession>A0AAV4PCD0</accession>
<dbReference type="AlphaFoldDB" id="A0AAV4PCD0"/>
<proteinExistence type="predicted"/>
<reference evidence="1 2" key="1">
    <citation type="submission" date="2021-06" db="EMBL/GenBank/DDBJ databases">
        <title>Caerostris extrusa draft genome.</title>
        <authorList>
            <person name="Kono N."/>
            <person name="Arakawa K."/>
        </authorList>
    </citation>
    <scope>NUCLEOTIDE SEQUENCE [LARGE SCALE GENOMIC DNA]</scope>
</reference>
<protein>
    <submittedName>
        <fullName evidence="1">Uncharacterized protein</fullName>
    </submittedName>
</protein>
<keyword evidence="2" id="KW-1185">Reference proteome</keyword>
<dbReference type="EMBL" id="BPLR01004408">
    <property type="protein sequence ID" value="GIX94689.1"/>
    <property type="molecule type" value="Genomic_DNA"/>
</dbReference>